<organism evidence="2">
    <name type="scientific">uncultured Caudovirales phage</name>
    <dbReference type="NCBI Taxonomy" id="2100421"/>
    <lineage>
        <taxon>Viruses</taxon>
        <taxon>Duplodnaviria</taxon>
        <taxon>Heunggongvirae</taxon>
        <taxon>Uroviricota</taxon>
        <taxon>Caudoviricetes</taxon>
        <taxon>Peduoviridae</taxon>
        <taxon>Maltschvirus</taxon>
        <taxon>Maltschvirus maltsch</taxon>
    </lineage>
</organism>
<name>A0A6J5MBD2_9CAUD</name>
<proteinExistence type="predicted"/>
<evidence type="ECO:0000313" key="2">
    <source>
        <dbReference type="EMBL" id="CAB4143602.1"/>
    </source>
</evidence>
<feature type="compositionally biased region" description="Basic and acidic residues" evidence="1">
    <location>
        <begin position="148"/>
        <end position="173"/>
    </location>
</feature>
<accession>A0A6J5MBD2</accession>
<feature type="region of interest" description="Disordered" evidence="1">
    <location>
        <begin position="147"/>
        <end position="173"/>
    </location>
</feature>
<gene>
    <name evidence="2" type="ORF">UFOVP447_187</name>
</gene>
<sequence>MERYVSIANAIRSIFEAAKPTALGHGAIAPDGGPEKDMNDQIAVGSYQTKAFEMSDKAQKLYSALPKDTPSSSAEAAAIELDRIFDLFRDARARKQINSKDLTTAITSEKKIRKLAKDMGLEDQHNEILADIMRHLADYAEASPERFISPDDHVHPTDDPRFKTDSKHYSTDKVDDRDVDNVKNFLIRRSLRAQRKIKIIDND</sequence>
<evidence type="ECO:0000256" key="1">
    <source>
        <dbReference type="SAM" id="MobiDB-lite"/>
    </source>
</evidence>
<dbReference type="EMBL" id="LR796423">
    <property type="protein sequence ID" value="CAB4143602.1"/>
    <property type="molecule type" value="Genomic_DNA"/>
</dbReference>
<reference evidence="2" key="1">
    <citation type="submission" date="2020-04" db="EMBL/GenBank/DDBJ databases">
        <authorList>
            <person name="Chiriac C."/>
            <person name="Salcher M."/>
            <person name="Ghai R."/>
            <person name="Kavagutti S V."/>
        </authorList>
    </citation>
    <scope>NUCLEOTIDE SEQUENCE</scope>
</reference>
<protein>
    <submittedName>
        <fullName evidence="2">Uncharacterized protein</fullName>
    </submittedName>
</protein>